<protein>
    <recommendedName>
        <fullName evidence="3">Four helix bundle protein</fullName>
    </recommendedName>
</protein>
<name>A0A0G1X582_UNCK3</name>
<dbReference type="SUPFAM" id="SSF158446">
    <property type="entry name" value="IVS-encoded protein-like"/>
    <property type="match status" value="1"/>
</dbReference>
<dbReference type="Pfam" id="PF05635">
    <property type="entry name" value="23S_rRNA_IVP"/>
    <property type="match status" value="1"/>
</dbReference>
<evidence type="ECO:0008006" key="3">
    <source>
        <dbReference type="Google" id="ProtNLM"/>
    </source>
</evidence>
<reference evidence="1 2" key="1">
    <citation type="journal article" date="2015" name="Nature">
        <title>rRNA introns, odd ribosomes, and small enigmatic genomes across a large radiation of phyla.</title>
        <authorList>
            <person name="Brown C.T."/>
            <person name="Hug L.A."/>
            <person name="Thomas B.C."/>
            <person name="Sharon I."/>
            <person name="Castelle C.J."/>
            <person name="Singh A."/>
            <person name="Wilkins M.J."/>
            <person name="Williams K.H."/>
            <person name="Banfield J.F."/>
        </authorList>
    </citation>
    <scope>NUCLEOTIDE SEQUENCE [LARGE SCALE GENOMIC DNA]</scope>
</reference>
<proteinExistence type="predicted"/>
<dbReference type="Proteomes" id="UP000034913">
    <property type="component" value="Unassembled WGS sequence"/>
</dbReference>
<evidence type="ECO:0000313" key="2">
    <source>
        <dbReference type="Proteomes" id="UP000034913"/>
    </source>
</evidence>
<dbReference type="InterPro" id="IPR036583">
    <property type="entry name" value="23S_rRNA_IVS_sf"/>
</dbReference>
<dbReference type="NCBIfam" id="TIGR02436">
    <property type="entry name" value="four helix bundle protein"/>
    <property type="match status" value="1"/>
</dbReference>
<dbReference type="Gene3D" id="1.20.1440.60">
    <property type="entry name" value="23S rRNA-intervening sequence"/>
    <property type="match status" value="1"/>
</dbReference>
<sequence length="136" mass="15819">MLKTDKSEDFYNRLYRFARDCAVAVRGLPRTLTNQTYSRQLVRSSSSIPANYIEAQEALGKKDFLYRLSVCRKESKETIQWVRLILDTNSGETAVFKRLLQESTEFVLIFGKSIGTVRRGPRLNELIDRFKHEPII</sequence>
<evidence type="ECO:0000313" key="1">
    <source>
        <dbReference type="EMBL" id="KKW26303.1"/>
    </source>
</evidence>
<gene>
    <name evidence="1" type="ORF">VF00_C0012G0003</name>
</gene>
<dbReference type="EMBL" id="LCRB01000012">
    <property type="protein sequence ID" value="KKW26303.1"/>
    <property type="molecule type" value="Genomic_DNA"/>
</dbReference>
<accession>A0A0G1X582</accession>
<dbReference type="AlphaFoldDB" id="A0A0G1X582"/>
<dbReference type="InterPro" id="IPR012657">
    <property type="entry name" value="23S_rRNA-intervening_sequence"/>
</dbReference>
<organism evidence="1 2">
    <name type="scientific">candidate division Kazan bacterium GW2011_GWB1_52_7</name>
    <dbReference type="NCBI Taxonomy" id="1620414"/>
    <lineage>
        <taxon>Bacteria</taxon>
        <taxon>Bacteria division Kazan-3B-28</taxon>
    </lineage>
</organism>
<comment type="caution">
    <text evidence="1">The sequence shown here is derived from an EMBL/GenBank/DDBJ whole genome shotgun (WGS) entry which is preliminary data.</text>
</comment>